<organism evidence="2 3">
    <name type="scientific">Haloferax volcanii (strain ATCC 29605 / DSM 3757 / JCM 8879 / NBRC 14742 / NCIMB 2012 / VKM B-1768 / DS2)</name>
    <name type="common">Halobacterium volcanii</name>
    <dbReference type="NCBI Taxonomy" id="309800"/>
    <lineage>
        <taxon>Archaea</taxon>
        <taxon>Methanobacteriati</taxon>
        <taxon>Methanobacteriota</taxon>
        <taxon>Stenosarchaea group</taxon>
        <taxon>Halobacteria</taxon>
        <taxon>Halobacteriales</taxon>
        <taxon>Haloferacaceae</taxon>
        <taxon>Haloferax</taxon>
    </lineage>
</organism>
<proteinExistence type="predicted"/>
<keyword evidence="1" id="KW-1133">Transmembrane helix</keyword>
<dbReference type="EnsemblBacteria" id="ADE01840">
    <property type="protein sequence ID" value="ADE01840"/>
    <property type="gene ID" value="HVO_A0172"/>
</dbReference>
<geneLocation type="plasmid" evidence="2 3">
    <name>pHV4</name>
</geneLocation>
<dbReference type="KEGG" id="hvo:HVO_A0172"/>
<dbReference type="GeneID" id="8923531"/>
<dbReference type="EMBL" id="CP001955">
    <property type="protein sequence ID" value="ADE01840.1"/>
    <property type="molecule type" value="Genomic_DNA"/>
</dbReference>
<feature type="transmembrane region" description="Helical" evidence="1">
    <location>
        <begin position="96"/>
        <end position="117"/>
    </location>
</feature>
<keyword evidence="2" id="KW-0614">Plasmid</keyword>
<keyword evidence="1" id="KW-0812">Transmembrane</keyword>
<dbReference type="HOGENOM" id="CLU_2032823_0_0_2"/>
<feature type="transmembrane region" description="Helical" evidence="1">
    <location>
        <begin position="14"/>
        <end position="35"/>
    </location>
</feature>
<sequence>MTSTQPRLPVERSLARTTLGVDLASAAALAVAAVVFRGPPAEVGDDVVVSVLLLGVACTGLLQLAARGGLSYATKSAGTLVGLWLVGVSFDLGAGHLLMWVGVVAGGCVVATHAALVRAAL</sequence>
<evidence type="ECO:0000313" key="2">
    <source>
        <dbReference type="EMBL" id="ADE01840.1"/>
    </source>
</evidence>
<accession>D4GQK1</accession>
<dbReference type="RefSeq" id="WP_013035086.1">
    <property type="nucleotide sequence ID" value="NC_013966.1"/>
</dbReference>
<dbReference type="AlphaFoldDB" id="D4GQK1"/>
<feature type="transmembrane region" description="Helical" evidence="1">
    <location>
        <begin position="72"/>
        <end position="90"/>
    </location>
</feature>
<evidence type="ECO:0000256" key="1">
    <source>
        <dbReference type="SAM" id="Phobius"/>
    </source>
</evidence>
<dbReference type="Proteomes" id="UP000008243">
    <property type="component" value="Plasmid pHV4"/>
</dbReference>
<gene>
    <name evidence="2" type="ordered locus">HVO_A0172</name>
</gene>
<reference evidence="2 3" key="1">
    <citation type="journal article" date="2010" name="PLoS ONE">
        <title>The complete genome sequence of Haloferax volcanii DS2, a model archaeon.</title>
        <authorList>
            <person name="Hartman A.L."/>
            <person name="Norais C."/>
            <person name="Badger J.H."/>
            <person name="Delmas S."/>
            <person name="Haldenby S."/>
            <person name="Madupu R."/>
            <person name="Robinson J."/>
            <person name="Khouri H."/>
            <person name="Ren Q."/>
            <person name="Lowe T.M."/>
            <person name="Maupin-Furlow J."/>
            <person name="Pohlschroder M."/>
            <person name="Daniels C."/>
            <person name="Pfeiffer F."/>
            <person name="Allers T."/>
            <person name="Eisen J.A."/>
        </authorList>
    </citation>
    <scope>NUCLEOTIDE SEQUENCE [LARGE SCALE GENOMIC DNA]</scope>
    <source>
        <strain evidence="3">ATCC 29605 / DSM 3757 / JCM 8879 / NBRC 14742 / NCIMB 2012 / VKM B-1768 / DS2</strain>
    </source>
</reference>
<dbReference type="PaxDb" id="309800-C498_09571"/>
<keyword evidence="1" id="KW-0472">Membrane</keyword>
<evidence type="ECO:0000313" key="3">
    <source>
        <dbReference type="Proteomes" id="UP000008243"/>
    </source>
</evidence>
<name>D4GQK1_HALVD</name>
<feature type="transmembrane region" description="Helical" evidence="1">
    <location>
        <begin position="47"/>
        <end position="65"/>
    </location>
</feature>
<keyword evidence="3" id="KW-1185">Reference proteome</keyword>
<protein>
    <submittedName>
        <fullName evidence="2">Uncharacterized protein</fullName>
    </submittedName>
</protein>